<feature type="domain" description="Aminoglycoside phosphotransferase" evidence="6">
    <location>
        <begin position="49"/>
        <end position="156"/>
    </location>
</feature>
<dbReference type="Proteomes" id="UP000077202">
    <property type="component" value="Unassembled WGS sequence"/>
</dbReference>
<dbReference type="SUPFAM" id="SSF56112">
    <property type="entry name" value="Protein kinase-like (PK-like)"/>
    <property type="match status" value="1"/>
</dbReference>
<name>A0A176WRS6_MARPO</name>
<dbReference type="InterPro" id="IPR002575">
    <property type="entry name" value="Aminoglycoside_PTrfase"/>
</dbReference>
<dbReference type="PANTHER" id="PTHR34273:SF2">
    <property type="entry name" value="METHYLTHIORIBOSE KINASE"/>
    <property type="match status" value="1"/>
</dbReference>
<evidence type="ECO:0000259" key="6">
    <source>
        <dbReference type="Pfam" id="PF01636"/>
    </source>
</evidence>
<organism evidence="7 8">
    <name type="scientific">Marchantia polymorpha subsp. ruderalis</name>
    <dbReference type="NCBI Taxonomy" id="1480154"/>
    <lineage>
        <taxon>Eukaryota</taxon>
        <taxon>Viridiplantae</taxon>
        <taxon>Streptophyta</taxon>
        <taxon>Embryophyta</taxon>
        <taxon>Marchantiophyta</taxon>
        <taxon>Marchantiopsida</taxon>
        <taxon>Marchantiidae</taxon>
        <taxon>Marchantiales</taxon>
        <taxon>Marchantiaceae</taxon>
        <taxon>Marchantia</taxon>
    </lineage>
</organism>
<dbReference type="GO" id="GO:0005524">
    <property type="term" value="F:ATP binding"/>
    <property type="evidence" value="ECO:0007669"/>
    <property type="project" value="UniProtKB-KW"/>
</dbReference>
<comment type="similarity">
    <text evidence="1">Belongs to the methylthioribose kinase family.</text>
</comment>
<dbReference type="EMBL" id="LVLJ01000057">
    <property type="protein sequence ID" value="OAE35827.1"/>
    <property type="molecule type" value="Genomic_DNA"/>
</dbReference>
<keyword evidence="3" id="KW-0547">Nucleotide-binding</keyword>
<protein>
    <recommendedName>
        <fullName evidence="6">Aminoglycoside phosphotransferase domain-containing protein</fullName>
    </recommendedName>
</protein>
<reference evidence="7" key="1">
    <citation type="submission" date="2016-03" db="EMBL/GenBank/DDBJ databases">
        <title>Mechanisms controlling the formation of the plant cell surface in tip-growing cells are functionally conserved among land plants.</title>
        <authorList>
            <person name="Honkanen S."/>
            <person name="Jones V.A."/>
            <person name="Morieri G."/>
            <person name="Champion C."/>
            <person name="Hetherington A.J."/>
            <person name="Kelly S."/>
            <person name="Saint-Marcoux D."/>
            <person name="Proust H."/>
            <person name="Prescott H."/>
            <person name="Dolan L."/>
        </authorList>
    </citation>
    <scope>NUCLEOTIDE SEQUENCE [LARGE SCALE GENOMIC DNA]</scope>
    <source>
        <tissue evidence="7">Whole gametophyte</tissue>
    </source>
</reference>
<evidence type="ECO:0000256" key="5">
    <source>
        <dbReference type="ARBA" id="ARBA00022840"/>
    </source>
</evidence>
<evidence type="ECO:0000256" key="2">
    <source>
        <dbReference type="ARBA" id="ARBA00022679"/>
    </source>
</evidence>
<keyword evidence="8" id="KW-1185">Reference proteome</keyword>
<dbReference type="Gene3D" id="3.90.1200.10">
    <property type="match status" value="1"/>
</dbReference>
<dbReference type="InterPro" id="IPR011009">
    <property type="entry name" value="Kinase-like_dom_sf"/>
</dbReference>
<evidence type="ECO:0000313" key="7">
    <source>
        <dbReference type="EMBL" id="OAE35827.1"/>
    </source>
</evidence>
<evidence type="ECO:0000256" key="3">
    <source>
        <dbReference type="ARBA" id="ARBA00022741"/>
    </source>
</evidence>
<dbReference type="GO" id="GO:0016301">
    <property type="term" value="F:kinase activity"/>
    <property type="evidence" value="ECO:0007669"/>
    <property type="project" value="UniProtKB-KW"/>
</dbReference>
<evidence type="ECO:0000256" key="4">
    <source>
        <dbReference type="ARBA" id="ARBA00022777"/>
    </source>
</evidence>
<proteinExistence type="inferred from homology"/>
<evidence type="ECO:0000256" key="1">
    <source>
        <dbReference type="ARBA" id="ARBA00010165"/>
    </source>
</evidence>
<sequence>MSGEKVACTSISTTIITYQELPRTKSTSCFKVEGSQEKTLVMRIGFQRIHCLSLLPANDIRACGFPIRPGGPGELDEQSLLTNSRWTSPQLDEDVRSLREDIELKSEIAELKARFCERTQPLLHGDLHTGSIMVTETSTKVIDPEFSFNGPMGFDVDS</sequence>
<dbReference type="PANTHER" id="PTHR34273">
    <property type="entry name" value="METHYLTHIORIBOSE KINASE"/>
    <property type="match status" value="1"/>
</dbReference>
<comment type="caution">
    <text evidence="7">The sequence shown here is derived from an EMBL/GenBank/DDBJ whole genome shotgun (WGS) entry which is preliminary data.</text>
</comment>
<keyword evidence="4" id="KW-0418">Kinase</keyword>
<dbReference type="Pfam" id="PF01636">
    <property type="entry name" value="APH"/>
    <property type="match status" value="1"/>
</dbReference>
<dbReference type="AlphaFoldDB" id="A0A176WRS6"/>
<accession>A0A176WRS6</accession>
<keyword evidence="5" id="KW-0067">ATP-binding</keyword>
<evidence type="ECO:0000313" key="8">
    <source>
        <dbReference type="Proteomes" id="UP000077202"/>
    </source>
</evidence>
<keyword evidence="2" id="KW-0808">Transferase</keyword>
<gene>
    <name evidence="7" type="ORF">AXG93_4225s1310</name>
</gene>